<dbReference type="InterPro" id="IPR050110">
    <property type="entry name" value="Glyoxalase_II_hydrolase"/>
</dbReference>
<dbReference type="Gene3D" id="3.60.15.10">
    <property type="entry name" value="Ribonuclease Z/Hydroxyacylglutathione hydrolase-like"/>
    <property type="match status" value="1"/>
</dbReference>
<feature type="binding site" evidence="7">
    <location>
        <position position="72"/>
    </location>
    <ligand>
        <name>Zn(2+)</name>
        <dbReference type="ChEBI" id="CHEBI:29105"/>
        <label>1</label>
    </ligand>
</feature>
<comment type="subunit">
    <text evidence="7">Monomer.</text>
</comment>
<sequence>MRVEFNACNLEVYRVTSITPIPALDSNYFWVIRPDINTPEVYLVDPGDAAPLITYLRQHQLVPVAILVTHRHRDHIGGIDELLRHWSIPVYGPESPAIPQITHKLKGGDKLFFAKMPLDVIAVPGHTTEHIAYYMPAREDANEPALFCGDALFAAGCGRMFDGPADVMWASLCRLAALPNATRIYCAHEYTLANLRFACAVEPDNLDIKQRHDQVSALRATNSITLPSSIALEKRTNPFLRCQEAGVKRFIEQQNGHHIESDAEVFALLRKAKDNW</sequence>
<comment type="caution">
    <text evidence="9">The sequence shown here is derived from an EMBL/GenBank/DDBJ whole genome shotgun (WGS) entry which is preliminary data.</text>
</comment>
<dbReference type="EC" id="3.1.2.6" evidence="7"/>
<comment type="catalytic activity">
    <reaction evidence="1 7">
        <text>an S-(2-hydroxyacyl)glutathione + H2O = a 2-hydroxy carboxylate + glutathione + H(+)</text>
        <dbReference type="Rhea" id="RHEA:21864"/>
        <dbReference type="ChEBI" id="CHEBI:15377"/>
        <dbReference type="ChEBI" id="CHEBI:15378"/>
        <dbReference type="ChEBI" id="CHEBI:57925"/>
        <dbReference type="ChEBI" id="CHEBI:58896"/>
        <dbReference type="ChEBI" id="CHEBI:71261"/>
        <dbReference type="EC" id="3.1.2.6"/>
    </reaction>
</comment>
<feature type="binding site" evidence="7">
    <location>
        <position position="188"/>
    </location>
    <ligand>
        <name>Zn(2+)</name>
        <dbReference type="ChEBI" id="CHEBI:29105"/>
        <label>2</label>
    </ligand>
</feature>
<evidence type="ECO:0000256" key="5">
    <source>
        <dbReference type="ARBA" id="ARBA00022801"/>
    </source>
</evidence>
<reference evidence="10" key="1">
    <citation type="submission" date="2017-05" db="EMBL/GenBank/DDBJ databases">
        <authorList>
            <person name="Barney B.M."/>
        </authorList>
    </citation>
    <scope>NUCLEOTIDE SEQUENCE [LARGE SCALE GENOMIC DNA]</scope>
    <source>
        <strain evidence="10">PSBB022</strain>
    </source>
</reference>
<dbReference type="GO" id="GO:0004416">
    <property type="term" value="F:hydroxyacylglutathione hydrolase activity"/>
    <property type="evidence" value="ECO:0007669"/>
    <property type="project" value="UniProtKB-UniRule"/>
</dbReference>
<organism evidence="9 10">
    <name type="scientific">Cellvibrio mixtus</name>
    <dbReference type="NCBI Taxonomy" id="39650"/>
    <lineage>
        <taxon>Bacteria</taxon>
        <taxon>Pseudomonadati</taxon>
        <taxon>Pseudomonadota</taxon>
        <taxon>Gammaproteobacteria</taxon>
        <taxon>Cellvibrionales</taxon>
        <taxon>Cellvibrionaceae</taxon>
        <taxon>Cellvibrio</taxon>
    </lineage>
</organism>
<dbReference type="InterPro" id="IPR017782">
    <property type="entry name" value="Hydroxyacylglutathione_Hdrlase"/>
</dbReference>
<evidence type="ECO:0000259" key="8">
    <source>
        <dbReference type="SMART" id="SM00849"/>
    </source>
</evidence>
<evidence type="ECO:0000256" key="1">
    <source>
        <dbReference type="ARBA" id="ARBA00001623"/>
    </source>
</evidence>
<dbReference type="Pfam" id="PF00753">
    <property type="entry name" value="Lactamase_B"/>
    <property type="match status" value="1"/>
</dbReference>
<dbReference type="PIRSF" id="PIRSF005457">
    <property type="entry name" value="Glx"/>
    <property type="match status" value="1"/>
</dbReference>
<evidence type="ECO:0000256" key="6">
    <source>
        <dbReference type="ARBA" id="ARBA00022833"/>
    </source>
</evidence>
<evidence type="ECO:0000256" key="7">
    <source>
        <dbReference type="HAMAP-Rule" id="MF_01374"/>
    </source>
</evidence>
<evidence type="ECO:0000313" key="10">
    <source>
        <dbReference type="Proteomes" id="UP000216101"/>
    </source>
</evidence>
<feature type="domain" description="Metallo-beta-lactamase" evidence="8">
    <location>
        <begin position="26"/>
        <end position="188"/>
    </location>
</feature>
<dbReference type="Pfam" id="PF16123">
    <property type="entry name" value="HAGH_C"/>
    <property type="match status" value="1"/>
</dbReference>
<keyword evidence="5 7" id="KW-0378">Hydrolase</keyword>
<dbReference type="PANTHER" id="PTHR43705:SF1">
    <property type="entry name" value="HYDROXYACYLGLUTATHIONE HYDROLASE GLOB"/>
    <property type="match status" value="1"/>
</dbReference>
<comment type="pathway">
    <text evidence="2 7">Secondary metabolite metabolism; methylglyoxal degradation; (R)-lactate from methylglyoxal: step 2/2.</text>
</comment>
<dbReference type="SUPFAM" id="SSF56281">
    <property type="entry name" value="Metallo-hydrolase/oxidoreductase"/>
    <property type="match status" value="1"/>
</dbReference>
<evidence type="ECO:0000313" key="9">
    <source>
        <dbReference type="EMBL" id="OZY85548.1"/>
    </source>
</evidence>
<dbReference type="AlphaFoldDB" id="A0A266Q6Q0"/>
<dbReference type="SMART" id="SM00849">
    <property type="entry name" value="Lactamase_B"/>
    <property type="match status" value="1"/>
</dbReference>
<protein>
    <recommendedName>
        <fullName evidence="7">Hydroxyacylglutathione hydrolase</fullName>
        <ecNumber evidence="7">3.1.2.6</ecNumber>
    </recommendedName>
    <alternativeName>
        <fullName evidence="7">Glyoxalase II</fullName>
        <shortName evidence="7">Glx II</shortName>
    </alternativeName>
</protein>
<dbReference type="InterPro" id="IPR032282">
    <property type="entry name" value="HAGH_C"/>
</dbReference>
<evidence type="ECO:0000256" key="4">
    <source>
        <dbReference type="ARBA" id="ARBA00022723"/>
    </source>
</evidence>
<feature type="binding site" evidence="7">
    <location>
        <position position="70"/>
    </location>
    <ligand>
        <name>Zn(2+)</name>
        <dbReference type="ChEBI" id="CHEBI:29105"/>
        <label>1</label>
    </ligand>
</feature>
<comment type="similarity">
    <text evidence="3 7">Belongs to the metallo-beta-lactamase superfamily. Glyoxalase II family.</text>
</comment>
<keyword evidence="4 7" id="KW-0479">Metal-binding</keyword>
<dbReference type="InterPro" id="IPR035680">
    <property type="entry name" value="Clx_II_MBL"/>
</dbReference>
<name>A0A266Q6Q0_9GAMM</name>
<feature type="binding site" evidence="7">
    <location>
        <position position="150"/>
    </location>
    <ligand>
        <name>Zn(2+)</name>
        <dbReference type="ChEBI" id="CHEBI:29105"/>
        <label>2</label>
    </ligand>
</feature>
<feature type="binding site" evidence="7">
    <location>
        <position position="74"/>
    </location>
    <ligand>
        <name>Zn(2+)</name>
        <dbReference type="ChEBI" id="CHEBI:29105"/>
        <label>2</label>
    </ligand>
</feature>
<dbReference type="CDD" id="cd07723">
    <property type="entry name" value="hydroxyacylglutathione_hydrolase_MBL-fold"/>
    <property type="match status" value="1"/>
</dbReference>
<dbReference type="NCBIfam" id="TIGR03413">
    <property type="entry name" value="GSH_gloB"/>
    <property type="match status" value="1"/>
</dbReference>
<gene>
    <name evidence="7" type="primary">gloB</name>
    <name evidence="9" type="ORF">CBP51_00395</name>
</gene>
<dbReference type="HAMAP" id="MF_01374">
    <property type="entry name" value="Glyoxalase_2"/>
    <property type="match status" value="1"/>
</dbReference>
<dbReference type="UniPathway" id="UPA00619">
    <property type="reaction ID" value="UER00676"/>
</dbReference>
<comment type="cofactor">
    <cofactor evidence="7">
        <name>Zn(2+)</name>
        <dbReference type="ChEBI" id="CHEBI:29105"/>
    </cofactor>
    <text evidence="7">Binds 2 Zn(2+) ions per subunit.</text>
</comment>
<keyword evidence="10" id="KW-1185">Reference proteome</keyword>
<dbReference type="Proteomes" id="UP000216101">
    <property type="component" value="Unassembled WGS sequence"/>
</dbReference>
<evidence type="ECO:0000256" key="3">
    <source>
        <dbReference type="ARBA" id="ARBA00006759"/>
    </source>
</evidence>
<keyword evidence="6 7" id="KW-0862">Zinc</keyword>
<evidence type="ECO:0000256" key="2">
    <source>
        <dbReference type="ARBA" id="ARBA00004963"/>
    </source>
</evidence>
<dbReference type="InterPro" id="IPR001279">
    <property type="entry name" value="Metallo-B-lactamas"/>
</dbReference>
<feature type="binding site" evidence="7">
    <location>
        <position position="150"/>
    </location>
    <ligand>
        <name>Zn(2+)</name>
        <dbReference type="ChEBI" id="CHEBI:29105"/>
        <label>1</label>
    </ligand>
</feature>
<dbReference type="EMBL" id="NHNI01000001">
    <property type="protein sequence ID" value="OZY85548.1"/>
    <property type="molecule type" value="Genomic_DNA"/>
</dbReference>
<dbReference type="GO" id="GO:0046872">
    <property type="term" value="F:metal ion binding"/>
    <property type="evidence" value="ECO:0007669"/>
    <property type="project" value="UniProtKB-KW"/>
</dbReference>
<comment type="function">
    <text evidence="7">Thiolesterase that catalyzes the hydrolysis of S-D-lactoyl-glutathione to form glutathione and D-lactic acid.</text>
</comment>
<dbReference type="PANTHER" id="PTHR43705">
    <property type="entry name" value="HYDROXYACYLGLUTATHIONE HYDROLASE"/>
    <property type="match status" value="1"/>
</dbReference>
<dbReference type="InterPro" id="IPR036866">
    <property type="entry name" value="RibonucZ/Hydroxyglut_hydro"/>
</dbReference>
<feature type="binding site" evidence="7">
    <location>
        <position position="126"/>
    </location>
    <ligand>
        <name>Zn(2+)</name>
        <dbReference type="ChEBI" id="CHEBI:29105"/>
        <label>1</label>
    </ligand>
</feature>
<dbReference type="GO" id="GO:0019243">
    <property type="term" value="P:methylglyoxal catabolic process to D-lactate via S-lactoyl-glutathione"/>
    <property type="evidence" value="ECO:0007669"/>
    <property type="project" value="UniProtKB-UniRule"/>
</dbReference>
<feature type="binding site" evidence="7">
    <location>
        <position position="75"/>
    </location>
    <ligand>
        <name>Zn(2+)</name>
        <dbReference type="ChEBI" id="CHEBI:29105"/>
        <label>2</label>
    </ligand>
</feature>
<accession>A0A266Q6Q0</accession>
<proteinExistence type="inferred from homology"/>